<dbReference type="AlphaFoldDB" id="A0A976FKL7"/>
<reference evidence="1 2" key="1">
    <citation type="journal article" date="2021" name="Genome Biol.">
        <title>AFLAP: assembly-free linkage analysis pipeline using k-mers from genome sequencing data.</title>
        <authorList>
            <person name="Fletcher K."/>
            <person name="Zhang L."/>
            <person name="Gil J."/>
            <person name="Han R."/>
            <person name="Cavanaugh K."/>
            <person name="Michelmore R."/>
        </authorList>
    </citation>
    <scope>NUCLEOTIDE SEQUENCE [LARGE SCALE GENOMIC DNA]</scope>
    <source>
        <strain evidence="1 2">SF5</strain>
    </source>
</reference>
<dbReference type="GeneID" id="94345209"/>
<dbReference type="EMBL" id="SHOA02000016">
    <property type="protein sequence ID" value="TDH68532.1"/>
    <property type="molecule type" value="Genomic_DNA"/>
</dbReference>
<dbReference type="RefSeq" id="XP_067818031.1">
    <property type="nucleotide sequence ID" value="XM_067959538.1"/>
</dbReference>
<name>A0A976FKL7_BRELC</name>
<evidence type="ECO:0000313" key="1">
    <source>
        <dbReference type="EMBL" id="TDH68532.1"/>
    </source>
</evidence>
<organism evidence="1 2">
    <name type="scientific">Bremia lactucae</name>
    <name type="common">Lettuce downy mildew</name>
    <dbReference type="NCBI Taxonomy" id="4779"/>
    <lineage>
        <taxon>Eukaryota</taxon>
        <taxon>Sar</taxon>
        <taxon>Stramenopiles</taxon>
        <taxon>Oomycota</taxon>
        <taxon>Peronosporomycetes</taxon>
        <taxon>Peronosporales</taxon>
        <taxon>Peronosporaceae</taxon>
        <taxon>Bremia</taxon>
    </lineage>
</organism>
<proteinExistence type="predicted"/>
<evidence type="ECO:0000313" key="2">
    <source>
        <dbReference type="Proteomes" id="UP000294530"/>
    </source>
</evidence>
<protein>
    <submittedName>
        <fullName evidence="1">Uncharacterized protein</fullName>
    </submittedName>
</protein>
<sequence>MAVNAVAVGELPSNELFAVRRNRRMNPSPSDEAVEVVWYDTPQKCDAHRMIEAMGVSKMSKT</sequence>
<dbReference type="KEGG" id="blac:94345209"/>
<gene>
    <name evidence="1" type="ORF">CCR75_001435</name>
</gene>
<comment type="caution">
    <text evidence="1">The sequence shown here is derived from an EMBL/GenBank/DDBJ whole genome shotgun (WGS) entry which is preliminary data.</text>
</comment>
<accession>A0A976FKL7</accession>
<keyword evidence="2" id="KW-1185">Reference proteome</keyword>
<dbReference type="Proteomes" id="UP000294530">
    <property type="component" value="Unassembled WGS sequence"/>
</dbReference>